<dbReference type="InterPro" id="IPR017853">
    <property type="entry name" value="GH"/>
</dbReference>
<keyword evidence="5" id="KW-0378">Hydrolase</keyword>
<dbReference type="GO" id="GO:0003735">
    <property type="term" value="F:structural constituent of ribosome"/>
    <property type="evidence" value="ECO:0007669"/>
    <property type="project" value="InterPro"/>
</dbReference>
<evidence type="ECO:0000313" key="14">
    <source>
        <dbReference type="Proteomes" id="UP001497480"/>
    </source>
</evidence>
<comment type="catalytic activity">
    <reaction evidence="1">
        <text>Hydrolysis of (1-&gt;3)-beta-D-glucosidic linkages in (1-&gt;3)-beta-D-glucans.</text>
        <dbReference type="EC" id="3.2.1.39"/>
    </reaction>
</comment>
<dbReference type="Proteomes" id="UP001497480">
    <property type="component" value="Unassembled WGS sequence"/>
</dbReference>
<dbReference type="HAMAP" id="MF_00573">
    <property type="entry name" value="Ribosomal_eL33"/>
    <property type="match status" value="1"/>
</dbReference>
<evidence type="ECO:0000256" key="7">
    <source>
        <dbReference type="ARBA" id="ARBA00023274"/>
    </source>
</evidence>
<evidence type="ECO:0000256" key="8">
    <source>
        <dbReference type="ARBA" id="ARBA00023295"/>
    </source>
</evidence>
<dbReference type="InterPro" id="IPR000490">
    <property type="entry name" value="Glyco_hydro_17"/>
</dbReference>
<dbReference type="InterPro" id="IPR009000">
    <property type="entry name" value="Transl_B-barrel_sf"/>
</dbReference>
<evidence type="ECO:0000256" key="4">
    <source>
        <dbReference type="ARBA" id="ARBA00012780"/>
    </source>
</evidence>
<dbReference type="SUPFAM" id="SSF50447">
    <property type="entry name" value="Translation proteins"/>
    <property type="match status" value="1"/>
</dbReference>
<keyword evidence="14" id="KW-1185">Reference proteome</keyword>
<keyword evidence="7" id="KW-0687">Ribonucleoprotein</keyword>
<dbReference type="InterPro" id="IPR038661">
    <property type="entry name" value="Ribosomal_eL33_sf"/>
</dbReference>
<dbReference type="GO" id="GO:0005975">
    <property type="term" value="P:carbohydrate metabolic process"/>
    <property type="evidence" value="ECO:0007669"/>
    <property type="project" value="InterPro"/>
</dbReference>
<protein>
    <recommendedName>
        <fullName evidence="4">glucan endo-1,3-beta-D-glucosidase</fullName>
        <ecNumber evidence="4">3.2.1.39</ecNumber>
    </recommendedName>
    <alternativeName>
        <fullName evidence="9">(1-&gt;3)-beta-glucan endohydrolase</fullName>
    </alternativeName>
    <alternativeName>
        <fullName evidence="10">Beta-1,3-endoglucanase</fullName>
    </alternativeName>
</protein>
<evidence type="ECO:0000256" key="5">
    <source>
        <dbReference type="ARBA" id="ARBA00022801"/>
    </source>
</evidence>
<keyword evidence="6" id="KW-0689">Ribosomal protein</keyword>
<name>A0AAV1WE78_LUPLU</name>
<dbReference type="EMBL" id="CAXHTB010000006">
    <property type="protein sequence ID" value="CAL0307610.1"/>
    <property type="molecule type" value="Genomic_DNA"/>
</dbReference>
<gene>
    <name evidence="13" type="ORF">LLUT_LOCUS8670</name>
</gene>
<evidence type="ECO:0000256" key="9">
    <source>
        <dbReference type="ARBA" id="ARBA00033335"/>
    </source>
</evidence>
<accession>A0AAV1WE78</accession>
<dbReference type="InterPro" id="IPR001780">
    <property type="entry name" value="Ribosomal_eL33"/>
</dbReference>
<comment type="similarity">
    <text evidence="2 11">Belongs to the glycosyl hydrolase 17 family.</text>
</comment>
<sequence length="459" mass="51446">MQMELRIIRGTLRSKSNQYPNTSLLQIEGVNTKEEVTWYAGKRLAYIYKAKVKTNGSHYRCIWGRVTRSHGNSGIVRAKFKSNLPPKSMQPLTTMFVIFLALTFSLFTTTTSVTTIGVTYSSSPPQSDNISAALTTLNLHSLRLDDPDPSIIRSFLYTNTTLFLSIPNYMVSPIASNRTLALAWLYAHVVPFYPRARITTISVGNAFIDSYPEYISDLIPAITNLHLSLRNDLGIRRIKISTTFSFVSAISSPFPPSSAVFQEPPGTSNNFFGSVLRFLQETNSSFLINIFPYNLYRLRSEIPLGLALFQEHAFNFRDDLLTGVRYRNLFDMMVDAVVSAMAVAGYETVPLIVAETGWPSGSIAGNEVDANLGYAEIYLKELVKHIASGEGTPLLKDGVREVYVYEMFDKEGKHGREWGLLYPNATLKYDIDFSGTSSFKDGVHVVVTVLVLWLCHYHQ</sequence>
<dbReference type="Gene3D" id="2.40.10.190">
    <property type="entry name" value="translation elongation factor selb, chain A, domain 4"/>
    <property type="match status" value="1"/>
</dbReference>
<evidence type="ECO:0000256" key="3">
    <source>
        <dbReference type="ARBA" id="ARBA00009269"/>
    </source>
</evidence>
<dbReference type="GO" id="GO:0042973">
    <property type="term" value="F:glucan endo-1,3-beta-D-glucosidase activity"/>
    <property type="evidence" value="ECO:0007669"/>
    <property type="project" value="UniProtKB-EC"/>
</dbReference>
<feature type="transmembrane region" description="Helical" evidence="12">
    <location>
        <begin position="96"/>
        <end position="120"/>
    </location>
</feature>
<keyword evidence="12" id="KW-0812">Transmembrane</keyword>
<evidence type="ECO:0000256" key="2">
    <source>
        <dbReference type="ARBA" id="ARBA00008773"/>
    </source>
</evidence>
<keyword evidence="12" id="KW-0472">Membrane</keyword>
<evidence type="ECO:0000256" key="6">
    <source>
        <dbReference type="ARBA" id="ARBA00022980"/>
    </source>
</evidence>
<comment type="similarity">
    <text evidence="3">Belongs to the eukaryotic ribosomal protein eL33 family.</text>
</comment>
<dbReference type="AlphaFoldDB" id="A0AAV1WE78"/>
<proteinExistence type="inferred from homology"/>
<dbReference type="GO" id="GO:0005840">
    <property type="term" value="C:ribosome"/>
    <property type="evidence" value="ECO:0007669"/>
    <property type="project" value="UniProtKB-KW"/>
</dbReference>
<comment type="caution">
    <text evidence="13">The sequence shown here is derived from an EMBL/GenBank/DDBJ whole genome shotgun (WGS) entry which is preliminary data.</text>
</comment>
<evidence type="ECO:0000256" key="10">
    <source>
        <dbReference type="ARBA" id="ARBA00033417"/>
    </source>
</evidence>
<dbReference type="PANTHER" id="PTHR32227">
    <property type="entry name" value="GLUCAN ENDO-1,3-BETA-GLUCOSIDASE BG1-RELATED-RELATED"/>
    <property type="match status" value="1"/>
</dbReference>
<keyword evidence="12" id="KW-1133">Transmembrane helix</keyword>
<evidence type="ECO:0000256" key="12">
    <source>
        <dbReference type="SAM" id="Phobius"/>
    </source>
</evidence>
<dbReference type="Pfam" id="PF01247">
    <property type="entry name" value="Ribosomal_L35Ae"/>
    <property type="match status" value="1"/>
</dbReference>
<evidence type="ECO:0000313" key="13">
    <source>
        <dbReference type="EMBL" id="CAL0307610.1"/>
    </source>
</evidence>
<reference evidence="13 14" key="1">
    <citation type="submission" date="2024-03" db="EMBL/GenBank/DDBJ databases">
        <authorList>
            <person name="Martinez-Hernandez J."/>
        </authorList>
    </citation>
    <scope>NUCLEOTIDE SEQUENCE [LARGE SCALE GENOMIC DNA]</scope>
</reference>
<dbReference type="GO" id="GO:1990904">
    <property type="term" value="C:ribonucleoprotein complex"/>
    <property type="evidence" value="ECO:0007669"/>
    <property type="project" value="UniProtKB-KW"/>
</dbReference>
<organism evidence="13 14">
    <name type="scientific">Lupinus luteus</name>
    <name type="common">European yellow lupine</name>
    <dbReference type="NCBI Taxonomy" id="3873"/>
    <lineage>
        <taxon>Eukaryota</taxon>
        <taxon>Viridiplantae</taxon>
        <taxon>Streptophyta</taxon>
        <taxon>Embryophyta</taxon>
        <taxon>Tracheophyta</taxon>
        <taxon>Spermatophyta</taxon>
        <taxon>Magnoliopsida</taxon>
        <taxon>eudicotyledons</taxon>
        <taxon>Gunneridae</taxon>
        <taxon>Pentapetalae</taxon>
        <taxon>rosids</taxon>
        <taxon>fabids</taxon>
        <taxon>Fabales</taxon>
        <taxon>Fabaceae</taxon>
        <taxon>Papilionoideae</taxon>
        <taxon>50 kb inversion clade</taxon>
        <taxon>genistoids sensu lato</taxon>
        <taxon>core genistoids</taxon>
        <taxon>Genisteae</taxon>
        <taxon>Lupinus</taxon>
    </lineage>
</organism>
<evidence type="ECO:0000256" key="11">
    <source>
        <dbReference type="RuleBase" id="RU004335"/>
    </source>
</evidence>
<evidence type="ECO:0000256" key="1">
    <source>
        <dbReference type="ARBA" id="ARBA00000382"/>
    </source>
</evidence>
<dbReference type="Pfam" id="PF00332">
    <property type="entry name" value="Glyco_hydro_17"/>
    <property type="match status" value="1"/>
</dbReference>
<keyword evidence="8" id="KW-0326">Glycosidase</keyword>
<dbReference type="EC" id="3.2.1.39" evidence="4"/>
<dbReference type="GO" id="GO:0006412">
    <property type="term" value="P:translation"/>
    <property type="evidence" value="ECO:0007669"/>
    <property type="project" value="InterPro"/>
</dbReference>
<dbReference type="SUPFAM" id="SSF51445">
    <property type="entry name" value="(Trans)glycosidases"/>
    <property type="match status" value="1"/>
</dbReference>
<dbReference type="Gene3D" id="3.20.20.80">
    <property type="entry name" value="Glycosidases"/>
    <property type="match status" value="1"/>
</dbReference>
<dbReference type="InterPro" id="IPR044965">
    <property type="entry name" value="Glyco_hydro_17_plant"/>
</dbReference>